<evidence type="ECO:0000256" key="3">
    <source>
        <dbReference type="ARBA" id="ARBA00022741"/>
    </source>
</evidence>
<dbReference type="OrthoDB" id="2914378at2759"/>
<evidence type="ECO:0000256" key="4">
    <source>
        <dbReference type="ARBA" id="ARBA00022840"/>
    </source>
</evidence>
<dbReference type="GO" id="GO:0004674">
    <property type="term" value="F:protein serine/threonine kinase activity"/>
    <property type="evidence" value="ECO:0007669"/>
    <property type="project" value="UniProtKB-EC"/>
</dbReference>
<dbReference type="InterPro" id="IPR051931">
    <property type="entry name" value="PAK3-like"/>
</dbReference>
<dbReference type="PROSITE" id="PS50011">
    <property type="entry name" value="PROTEIN_KINASE_DOM"/>
    <property type="match status" value="1"/>
</dbReference>
<dbReference type="AlphaFoldDB" id="A0A852IF71"/>
<keyword evidence="6" id="KW-0808">Transferase</keyword>
<keyword evidence="4" id="KW-0067">ATP-binding</keyword>
<dbReference type="InterPro" id="IPR011009">
    <property type="entry name" value="Kinase-like_dom_sf"/>
</dbReference>
<dbReference type="PANTHER" id="PTHR45832:SF22">
    <property type="entry name" value="SERINE_THREONINE-PROTEIN KINASE SAMKA-RELATED"/>
    <property type="match status" value="1"/>
</dbReference>
<dbReference type="Proteomes" id="UP000653383">
    <property type="component" value="Unassembled WGS sequence"/>
</dbReference>
<protein>
    <recommendedName>
        <fullName evidence="2">non-specific serine/threonine protein kinase</fullName>
        <ecNumber evidence="2">2.7.11.1</ecNumber>
    </recommendedName>
</protein>
<dbReference type="SUPFAM" id="SSF56112">
    <property type="entry name" value="Protein kinase-like (PK-like)"/>
    <property type="match status" value="1"/>
</dbReference>
<dbReference type="GO" id="GO:0005524">
    <property type="term" value="F:ATP binding"/>
    <property type="evidence" value="ECO:0007669"/>
    <property type="project" value="UniProtKB-KW"/>
</dbReference>
<evidence type="ECO:0000313" key="6">
    <source>
        <dbReference type="EMBL" id="NXX37580.1"/>
    </source>
</evidence>
<feature type="domain" description="Protein kinase" evidence="5">
    <location>
        <begin position="1"/>
        <end position="55"/>
    </location>
</feature>
<evidence type="ECO:0000313" key="7">
    <source>
        <dbReference type="Proteomes" id="UP000653383"/>
    </source>
</evidence>
<evidence type="ECO:0000256" key="1">
    <source>
        <dbReference type="ARBA" id="ARBA00008874"/>
    </source>
</evidence>
<evidence type="ECO:0000259" key="5">
    <source>
        <dbReference type="PROSITE" id="PS50011"/>
    </source>
</evidence>
<accession>A0A852IF71</accession>
<dbReference type="Pfam" id="PF00069">
    <property type="entry name" value="Pkinase"/>
    <property type="match status" value="1"/>
</dbReference>
<keyword evidence="7" id="KW-1185">Reference proteome</keyword>
<feature type="non-terminal residue" evidence="6">
    <location>
        <position position="1"/>
    </location>
</feature>
<dbReference type="InterPro" id="IPR000719">
    <property type="entry name" value="Prot_kinase_dom"/>
</dbReference>
<sequence>LSRGFGAVYKALDTSTGQQVAIKKMKLHGEMSEELAVNEILAMRDNRSPNIVTYL</sequence>
<dbReference type="Gene3D" id="3.30.200.20">
    <property type="entry name" value="Phosphorylase Kinase, domain 1"/>
    <property type="match status" value="1"/>
</dbReference>
<feature type="non-terminal residue" evidence="6">
    <location>
        <position position="55"/>
    </location>
</feature>
<proteinExistence type="inferred from homology"/>
<evidence type="ECO:0000256" key="2">
    <source>
        <dbReference type="ARBA" id="ARBA00012513"/>
    </source>
</evidence>
<keyword evidence="3" id="KW-0547">Nucleotide-binding</keyword>
<dbReference type="EC" id="2.7.11.1" evidence="2"/>
<comment type="similarity">
    <text evidence="1">Belongs to the protein kinase superfamily. STE Ser/Thr protein kinase family. STE20 subfamily.</text>
</comment>
<dbReference type="EMBL" id="WAAE01135857">
    <property type="protein sequence ID" value="NXX37580.1"/>
    <property type="molecule type" value="Genomic_DNA"/>
</dbReference>
<organism evidence="6 7">
    <name type="scientific">Nicator chloris</name>
    <dbReference type="NCBI Taxonomy" id="237433"/>
    <lineage>
        <taxon>Eukaryota</taxon>
        <taxon>Metazoa</taxon>
        <taxon>Chordata</taxon>
        <taxon>Craniata</taxon>
        <taxon>Vertebrata</taxon>
        <taxon>Euteleostomi</taxon>
        <taxon>Archelosauria</taxon>
        <taxon>Archosauria</taxon>
        <taxon>Dinosauria</taxon>
        <taxon>Saurischia</taxon>
        <taxon>Theropoda</taxon>
        <taxon>Coelurosauria</taxon>
        <taxon>Aves</taxon>
        <taxon>Neognathae</taxon>
        <taxon>Neoaves</taxon>
        <taxon>Telluraves</taxon>
        <taxon>Australaves</taxon>
        <taxon>Passeriformes</taxon>
        <taxon>Sylvioidea</taxon>
        <taxon>Pycnonotidae</taxon>
        <taxon>Nicator</taxon>
    </lineage>
</organism>
<reference evidence="6" key="1">
    <citation type="submission" date="2020-02" db="EMBL/GenBank/DDBJ databases">
        <title>Bird 10,000 Genomes (B10K) Project - Family phase.</title>
        <authorList>
            <person name="Zhang G."/>
        </authorList>
    </citation>
    <scope>NUCLEOTIDE SEQUENCE</scope>
    <source>
        <strain evidence="6">B10K-DU-002-40</strain>
        <tissue evidence="6">Muscle</tissue>
    </source>
</reference>
<name>A0A852IF71_9PASS</name>
<dbReference type="PANTHER" id="PTHR45832">
    <property type="entry name" value="SERINE/THREONINE-PROTEIN KINASE SAMKA-RELATED-RELATED"/>
    <property type="match status" value="1"/>
</dbReference>
<comment type="caution">
    <text evidence="6">The sequence shown here is derived from an EMBL/GenBank/DDBJ whole genome shotgun (WGS) entry which is preliminary data.</text>
</comment>
<gene>
    <name evidence="6" type="primary">Pak3_5</name>
    <name evidence="6" type="ORF">NICCHL_R14643</name>
</gene>
<keyword evidence="6" id="KW-0418">Kinase</keyword>